<accession>A0A0E0MEE9</accession>
<name>A0A0E0MEE9_ORYPU</name>
<evidence type="ECO:0008006" key="5">
    <source>
        <dbReference type="Google" id="ProtNLM"/>
    </source>
</evidence>
<dbReference type="GO" id="GO:0046872">
    <property type="term" value="F:metal ion binding"/>
    <property type="evidence" value="ECO:0007669"/>
    <property type="project" value="UniProtKB-KW"/>
</dbReference>
<dbReference type="InterPro" id="IPR029063">
    <property type="entry name" value="SAM-dependent_MTases_sf"/>
</dbReference>
<evidence type="ECO:0000313" key="4">
    <source>
        <dbReference type="Proteomes" id="UP000026962"/>
    </source>
</evidence>
<dbReference type="Gene3D" id="1.10.1200.270">
    <property type="entry name" value="Methyltransferase, alpha-helical capping domain"/>
    <property type="match status" value="3"/>
</dbReference>
<dbReference type="InterPro" id="IPR042086">
    <property type="entry name" value="MeTrfase_capping"/>
</dbReference>
<reference evidence="3" key="1">
    <citation type="submission" date="2015-04" db="UniProtKB">
        <authorList>
            <consortium name="EnsemblPlants"/>
        </authorList>
    </citation>
    <scope>IDENTIFICATION</scope>
</reference>
<dbReference type="eggNOG" id="ENOG502QQVK">
    <property type="taxonomic scope" value="Eukaryota"/>
</dbReference>
<dbReference type="OMA" id="ANCNIVE"/>
<protein>
    <recommendedName>
        <fullName evidence="5">SAM dependent carboxyl methyltransferase</fullName>
    </recommendedName>
</protein>
<dbReference type="Pfam" id="PF03492">
    <property type="entry name" value="Methyltransf_7"/>
    <property type="match status" value="3"/>
</dbReference>
<evidence type="ECO:0000256" key="1">
    <source>
        <dbReference type="ARBA" id="ARBA00022723"/>
    </source>
</evidence>
<keyword evidence="4" id="KW-1185">Reference proteome</keyword>
<organism evidence="3">
    <name type="scientific">Oryza punctata</name>
    <name type="common">Red rice</name>
    <dbReference type="NCBI Taxonomy" id="4537"/>
    <lineage>
        <taxon>Eukaryota</taxon>
        <taxon>Viridiplantae</taxon>
        <taxon>Streptophyta</taxon>
        <taxon>Embryophyta</taxon>
        <taxon>Tracheophyta</taxon>
        <taxon>Spermatophyta</taxon>
        <taxon>Magnoliopsida</taxon>
        <taxon>Liliopsida</taxon>
        <taxon>Poales</taxon>
        <taxon>Poaceae</taxon>
        <taxon>BOP clade</taxon>
        <taxon>Oryzoideae</taxon>
        <taxon>Oryzeae</taxon>
        <taxon>Oryzinae</taxon>
        <taxon>Oryza</taxon>
    </lineage>
</organism>
<proteinExistence type="predicted"/>
<keyword evidence="1" id="KW-0479">Metal-binding</keyword>
<dbReference type="FunFam" id="3.40.50.150:FF:000530">
    <property type="entry name" value="Os11g0256900 protein"/>
    <property type="match status" value="2"/>
</dbReference>
<dbReference type="Proteomes" id="UP000026962">
    <property type="component" value="Chromosome 11"/>
</dbReference>
<dbReference type="GO" id="GO:0008168">
    <property type="term" value="F:methyltransferase activity"/>
    <property type="evidence" value="ECO:0007669"/>
    <property type="project" value="InterPro"/>
</dbReference>
<evidence type="ECO:0000256" key="2">
    <source>
        <dbReference type="ARBA" id="ARBA00022842"/>
    </source>
</evidence>
<dbReference type="Gramene" id="OPUNC11G08400.1">
    <property type="protein sequence ID" value="OPUNC11G08400.1"/>
    <property type="gene ID" value="OPUNC11G08400"/>
</dbReference>
<dbReference type="EnsemblPlants" id="OPUNC11G08400.1">
    <property type="protein sequence ID" value="OPUNC11G08400.1"/>
    <property type="gene ID" value="OPUNC11G08400"/>
</dbReference>
<dbReference type="SUPFAM" id="SSF53335">
    <property type="entry name" value="S-adenosyl-L-methionine-dependent methyltransferases"/>
    <property type="match status" value="3"/>
</dbReference>
<dbReference type="InterPro" id="IPR005299">
    <property type="entry name" value="MeTrfase_7"/>
</dbReference>
<sequence>MIAMISDENAKDNNIRDMKVQFFLNDLPICESIVQDCARRGLQPPPHYIAGVPGSFYTRLFPCNSIHIFHSSFSLLMWLSQVPEHLDNSMNKGSIYIRVTTPPLVTKLFLDQFAKDFSRLLHFRCIELVPGGQMVLTFLRRKSNDVVQGGGMMNISLEMLLQAVQTLVAESRVEKEKLGSFNLPLYGPSIDELKQLVQQSELLDIIDIQTFELTFDPIDKSKLKEGIVATPVIPHNVHEATSHNIATSLRVVMEPLFASHFGESIIDDIFTLFARTVIRYLESAEDMCSVTAISMPIQAKIEHEFHMAKGDGDSSYGKNSRIQRKAIVMTKPMIEKAIKEACTDLQPRSMVVADLGCSYGANTHFFISEVIVAVSDKNAANCNIVEVQFYLNDLPSNDFNHIFQSLEQFKQSTAKECANRGLHPPPYYVAGVPGSFYNRLFPYNSVHLFHSSFSLMWLSKIPEHLDSSMNKGEIHIGTTTPLLVRKLYLDQFEKDFSRFLQLRFSELVSGGQMVLTILGRKSDDTVNKNGIMMGLLSQTLRTLVEKGHVEKDKLDSFNLPMYRPSTDELKQLVEQSRLFDIVDIQVFPMNTDPTDDSESEEGATIASSYDIEDSGRRIAMGIMVVLGSLLASHFGEFIIDELFTEFARNVTDHLARSGKMRHITVISLSLRAKAGSGGWATPKPTDVIIATAPKTFVGGSTTPKTSGGSFTFQATAIVAKMKVERDFHMIKGDGDSSYAKNSSTQRKAILAAKPMVEKATKGVCSDLQARTMVVADLGCSSGSNTLLFVSEVIETICEETPTAYNITDQCPMEVQFFLNDLPSNDFNHVFQSLEQFEQSILQDCAQRGQQPPPYYIAGTPGSFYTRLFPCNSIHIFHSSFSLMWLSQVPEHLDSSMNEGNIYIGVTTPPQVAKLYLDQFEKDFSRFLRLRFIELVPGGKMVVTFLGRKTNDVVHGGGMMNTSLELLSQSLCTLVTQGRVDKEKLDSFNLPMYCPSMDELKQLVRQSQLLDIVDIQAFDLTFDPIYKSELEEGATPAPVTPNNVYEAIGHNNTTSLRAVMEPLLASHFGQSIIDDLFTLFASNVTRHLESSAQEKSSITAISMLLEAKVP</sequence>
<dbReference type="PANTHER" id="PTHR31009">
    <property type="entry name" value="S-ADENOSYL-L-METHIONINE:CARBOXYL METHYLTRANSFERASE FAMILY PROTEIN"/>
    <property type="match status" value="1"/>
</dbReference>
<reference evidence="3" key="2">
    <citation type="submission" date="2018-05" db="EMBL/GenBank/DDBJ databases">
        <title>OpunRS2 (Oryza punctata Reference Sequence Version 2).</title>
        <authorList>
            <person name="Zhang J."/>
            <person name="Kudrna D."/>
            <person name="Lee S."/>
            <person name="Talag J."/>
            <person name="Welchert J."/>
            <person name="Wing R.A."/>
        </authorList>
    </citation>
    <scope>NUCLEOTIDE SEQUENCE [LARGE SCALE GENOMIC DNA]</scope>
</reference>
<dbReference type="AlphaFoldDB" id="A0A0E0MEE9"/>
<dbReference type="Gene3D" id="3.40.50.150">
    <property type="entry name" value="Vaccinia Virus protein VP39"/>
    <property type="match status" value="3"/>
</dbReference>
<keyword evidence="2" id="KW-0460">Magnesium</keyword>
<evidence type="ECO:0000313" key="3">
    <source>
        <dbReference type="EnsemblPlants" id="OPUNC11G08400.1"/>
    </source>
</evidence>